<keyword evidence="8" id="KW-1133">Transmembrane helix</keyword>
<name>A0ABS6XJR1_9SPHN</name>
<comment type="similarity">
    <text evidence="2 6">Belongs to the FKBP-type PPIase family.</text>
</comment>
<dbReference type="Proteomes" id="UP001197214">
    <property type="component" value="Unassembled WGS sequence"/>
</dbReference>
<comment type="catalytic activity">
    <reaction evidence="1 5 6">
        <text>[protein]-peptidylproline (omega=180) = [protein]-peptidylproline (omega=0)</text>
        <dbReference type="Rhea" id="RHEA:16237"/>
        <dbReference type="Rhea" id="RHEA-COMP:10747"/>
        <dbReference type="Rhea" id="RHEA-COMP:10748"/>
        <dbReference type="ChEBI" id="CHEBI:83833"/>
        <dbReference type="ChEBI" id="CHEBI:83834"/>
        <dbReference type="EC" id="5.2.1.8"/>
    </reaction>
</comment>
<evidence type="ECO:0000256" key="2">
    <source>
        <dbReference type="ARBA" id="ARBA00006577"/>
    </source>
</evidence>
<evidence type="ECO:0000256" key="1">
    <source>
        <dbReference type="ARBA" id="ARBA00000971"/>
    </source>
</evidence>
<keyword evidence="8" id="KW-0472">Membrane</keyword>
<keyword evidence="3 5" id="KW-0697">Rotamase</keyword>
<proteinExistence type="inferred from homology"/>
<evidence type="ECO:0000256" key="8">
    <source>
        <dbReference type="SAM" id="Phobius"/>
    </source>
</evidence>
<dbReference type="Pfam" id="PF01346">
    <property type="entry name" value="FKBP_N"/>
    <property type="match status" value="1"/>
</dbReference>
<comment type="caution">
    <text evidence="10">The sequence shown here is derived from an EMBL/GenBank/DDBJ whole genome shotgun (WGS) entry which is preliminary data.</text>
</comment>
<evidence type="ECO:0000259" key="9">
    <source>
        <dbReference type="PROSITE" id="PS50059"/>
    </source>
</evidence>
<feature type="compositionally biased region" description="Polar residues" evidence="7">
    <location>
        <begin position="93"/>
        <end position="102"/>
    </location>
</feature>
<evidence type="ECO:0000256" key="7">
    <source>
        <dbReference type="SAM" id="MobiDB-lite"/>
    </source>
</evidence>
<dbReference type="InterPro" id="IPR000774">
    <property type="entry name" value="PPIase_FKBP_N"/>
</dbReference>
<dbReference type="PANTHER" id="PTHR43811:SF19">
    <property type="entry name" value="39 KDA FK506-BINDING NUCLEAR PROTEIN"/>
    <property type="match status" value="1"/>
</dbReference>
<keyword evidence="11" id="KW-1185">Reference proteome</keyword>
<reference evidence="10 11" key="1">
    <citation type="submission" date="2021-07" db="EMBL/GenBank/DDBJ databases">
        <title>Stakelama flava sp. nov., a novel endophytic bacterium isolated from branch of Kandelia candel.</title>
        <authorList>
            <person name="Tuo L."/>
        </authorList>
    </citation>
    <scope>NUCLEOTIDE SEQUENCE [LARGE SCALE GENOMIC DNA]</scope>
    <source>
        <strain evidence="10 11">CBK3Z-3</strain>
    </source>
</reference>
<protein>
    <recommendedName>
        <fullName evidence="6">Peptidyl-prolyl cis-trans isomerase</fullName>
        <ecNumber evidence="6">5.2.1.8</ecNumber>
    </recommendedName>
</protein>
<dbReference type="InterPro" id="IPR001179">
    <property type="entry name" value="PPIase_FKBP_dom"/>
</dbReference>
<accession>A0ABS6XJR1</accession>
<dbReference type="EC" id="5.2.1.8" evidence="6"/>
<sequence length="200" mass="21419">MSVTAVPIAPVKRSYLVWLWIGIVVAVVAGAALAFAAPQDPNMVWLANNAQKDGVQTTASGLQYQILKKGKGATPTDEDIALVNYEGKLTDGTTFDSGQQTPMPVRAGDPDTGQPGVVEGFSEALKMMPKGSKYRFWIKPELAYGDTEQGPIPANSILEFDVDMIDFLPEAYLRQMQMMQQMQGGQPGGSQQTPAAPGGQ</sequence>
<feature type="region of interest" description="Disordered" evidence="7">
    <location>
        <begin position="180"/>
        <end position="200"/>
    </location>
</feature>
<evidence type="ECO:0000256" key="6">
    <source>
        <dbReference type="RuleBase" id="RU003915"/>
    </source>
</evidence>
<gene>
    <name evidence="10" type="ORF">KY084_02195</name>
</gene>
<evidence type="ECO:0000313" key="10">
    <source>
        <dbReference type="EMBL" id="MBW4329685.1"/>
    </source>
</evidence>
<feature type="region of interest" description="Disordered" evidence="7">
    <location>
        <begin position="93"/>
        <end position="115"/>
    </location>
</feature>
<keyword evidence="8" id="KW-0812">Transmembrane</keyword>
<dbReference type="RefSeq" id="WP_219236813.1">
    <property type="nucleotide sequence ID" value="NZ_JAHWZX010000002.1"/>
</dbReference>
<evidence type="ECO:0000256" key="5">
    <source>
        <dbReference type="PROSITE-ProRule" id="PRU00277"/>
    </source>
</evidence>
<feature type="domain" description="PPIase FKBP-type" evidence="9">
    <location>
        <begin position="78"/>
        <end position="168"/>
    </location>
</feature>
<dbReference type="GO" id="GO:0003755">
    <property type="term" value="F:peptidyl-prolyl cis-trans isomerase activity"/>
    <property type="evidence" value="ECO:0007669"/>
    <property type="project" value="UniProtKB-EC"/>
</dbReference>
<organism evidence="10 11">
    <name type="scientific">Stakelama flava</name>
    <dbReference type="NCBI Taxonomy" id="2860338"/>
    <lineage>
        <taxon>Bacteria</taxon>
        <taxon>Pseudomonadati</taxon>
        <taxon>Pseudomonadota</taxon>
        <taxon>Alphaproteobacteria</taxon>
        <taxon>Sphingomonadales</taxon>
        <taxon>Sphingomonadaceae</taxon>
        <taxon>Stakelama</taxon>
    </lineage>
</organism>
<dbReference type="EMBL" id="JAHWZX010000002">
    <property type="protein sequence ID" value="MBW4329685.1"/>
    <property type="molecule type" value="Genomic_DNA"/>
</dbReference>
<evidence type="ECO:0000313" key="11">
    <source>
        <dbReference type="Proteomes" id="UP001197214"/>
    </source>
</evidence>
<keyword evidence="4 5" id="KW-0413">Isomerase</keyword>
<dbReference type="PANTHER" id="PTHR43811">
    <property type="entry name" value="FKBP-TYPE PEPTIDYL-PROLYL CIS-TRANS ISOMERASE FKPA"/>
    <property type="match status" value="1"/>
</dbReference>
<evidence type="ECO:0000256" key="3">
    <source>
        <dbReference type="ARBA" id="ARBA00023110"/>
    </source>
</evidence>
<feature type="transmembrane region" description="Helical" evidence="8">
    <location>
        <begin position="15"/>
        <end position="36"/>
    </location>
</feature>
<dbReference type="Pfam" id="PF00254">
    <property type="entry name" value="FKBP_C"/>
    <property type="match status" value="1"/>
</dbReference>
<dbReference type="PROSITE" id="PS50059">
    <property type="entry name" value="FKBP_PPIASE"/>
    <property type="match status" value="1"/>
</dbReference>
<evidence type="ECO:0000256" key="4">
    <source>
        <dbReference type="ARBA" id="ARBA00023235"/>
    </source>
</evidence>